<dbReference type="Proteomes" id="UP000798808">
    <property type="component" value="Unassembled WGS sequence"/>
</dbReference>
<keyword evidence="1" id="KW-0732">Signal</keyword>
<evidence type="ECO:0008006" key="4">
    <source>
        <dbReference type="Google" id="ProtNLM"/>
    </source>
</evidence>
<reference evidence="2 3" key="1">
    <citation type="submission" date="2019-02" db="EMBL/GenBank/DDBJ databases">
        <authorList>
            <person name="Goldberg S.R."/>
            <person name="Haltli B.A."/>
            <person name="Correa H."/>
            <person name="Russell K.G."/>
        </authorList>
    </citation>
    <scope>NUCLEOTIDE SEQUENCE [LARGE SCALE GENOMIC DNA]</scope>
    <source>
        <strain evidence="2 3">JCM 16186</strain>
    </source>
</reference>
<dbReference type="EMBL" id="SMLW01000556">
    <property type="protein sequence ID" value="MTI25990.1"/>
    <property type="molecule type" value="Genomic_DNA"/>
</dbReference>
<comment type="caution">
    <text evidence="2">The sequence shown here is derived from an EMBL/GenBank/DDBJ whole genome shotgun (WGS) entry which is preliminary data.</text>
</comment>
<dbReference type="InterPro" id="IPR046111">
    <property type="entry name" value="DUF6048"/>
</dbReference>
<protein>
    <recommendedName>
        <fullName evidence="4">DUF3575 domain-containing protein</fullName>
    </recommendedName>
</protein>
<evidence type="ECO:0000313" key="3">
    <source>
        <dbReference type="Proteomes" id="UP000798808"/>
    </source>
</evidence>
<keyword evidence="3" id="KW-1185">Reference proteome</keyword>
<name>A0ABW9RQ21_9BACT</name>
<dbReference type="RefSeq" id="WP_155172704.1">
    <property type="nucleotide sequence ID" value="NZ_BAAAFL010000033.1"/>
</dbReference>
<proteinExistence type="predicted"/>
<organism evidence="2 3">
    <name type="scientific">Fulvivirga kasyanovii</name>
    <dbReference type="NCBI Taxonomy" id="396812"/>
    <lineage>
        <taxon>Bacteria</taxon>
        <taxon>Pseudomonadati</taxon>
        <taxon>Bacteroidota</taxon>
        <taxon>Cytophagia</taxon>
        <taxon>Cytophagales</taxon>
        <taxon>Fulvivirgaceae</taxon>
        <taxon>Fulvivirga</taxon>
    </lineage>
</organism>
<evidence type="ECO:0000256" key="1">
    <source>
        <dbReference type="SAM" id="SignalP"/>
    </source>
</evidence>
<feature type="chain" id="PRO_5045892432" description="DUF3575 domain-containing protein" evidence="1">
    <location>
        <begin position="26"/>
        <end position="232"/>
    </location>
</feature>
<evidence type="ECO:0000313" key="2">
    <source>
        <dbReference type="EMBL" id="MTI25990.1"/>
    </source>
</evidence>
<dbReference type="Pfam" id="PF19515">
    <property type="entry name" value="DUF6048"/>
    <property type="match status" value="1"/>
</dbReference>
<feature type="signal peptide" evidence="1">
    <location>
        <begin position="1"/>
        <end position="25"/>
    </location>
</feature>
<gene>
    <name evidence="2" type="ORF">E1163_13620</name>
</gene>
<sequence>MKPLLQHIFSILLLSLLCQVSFAQADVDEDAGTATDTLVIEIDAGPSIFIDYGKLLTIPTDFETKFEAGLSFRFKNRLSPNIQVGMGKLEPGGAINNGTYLSEGWYGRIGINYLMPIDNKSMLYAGAKYGMSMFDESGTYEIGSDLWDNYKDGFSYEGLQADWFEVILGSETKLDNHWSIGGYISLRILNKRDKPSPVNTTLTPIDTYAIPGYGRAFDNTTPAVNVYIRFSL</sequence>
<accession>A0ABW9RQ21</accession>